<evidence type="ECO:0000313" key="3">
    <source>
        <dbReference type="EMBL" id="SEO55370.1"/>
    </source>
</evidence>
<feature type="transmembrane region" description="Helical" evidence="1">
    <location>
        <begin position="114"/>
        <end position="138"/>
    </location>
</feature>
<sequence>MTISAARRTRYRAVSGAVVVALVVINATDHGLHPPWWVRALQGAGLLAAGRLVGLSWSRLGLGRDRLGSGARWAAGAIAAVAGVYLVAVLLPLTRPAFQDAEYHLPAPDALHTAFVKIAFGTVVLEEIAFRSVLWGVLSRHCRPWQVLAGTSVLFGLWHVIPAVRSGGGPLVVLGTVALTTIGGLVFGELRRRSGSVVASAGAHWATNALGVLFGLLAWRLSGEDA</sequence>
<evidence type="ECO:0000256" key="1">
    <source>
        <dbReference type="SAM" id="Phobius"/>
    </source>
</evidence>
<protein>
    <submittedName>
        <fullName evidence="3">Membrane protease YdiL, CAAX protease family</fullName>
    </submittedName>
</protein>
<dbReference type="GO" id="GO:0004175">
    <property type="term" value="F:endopeptidase activity"/>
    <property type="evidence" value="ECO:0007669"/>
    <property type="project" value="UniProtKB-ARBA"/>
</dbReference>
<keyword evidence="1" id="KW-0472">Membrane</keyword>
<dbReference type="InterPro" id="IPR003675">
    <property type="entry name" value="Rce1/LyrA-like_dom"/>
</dbReference>
<name>A0A1H8QMC5_9ACTN</name>
<keyword evidence="4" id="KW-1185">Reference proteome</keyword>
<feature type="domain" description="CAAX prenyl protease 2/Lysostaphin resistance protein A-like" evidence="2">
    <location>
        <begin position="115"/>
        <end position="210"/>
    </location>
</feature>
<dbReference type="Pfam" id="PF02517">
    <property type="entry name" value="Rce1-like"/>
    <property type="match status" value="1"/>
</dbReference>
<evidence type="ECO:0000259" key="2">
    <source>
        <dbReference type="Pfam" id="PF02517"/>
    </source>
</evidence>
<dbReference type="Proteomes" id="UP000198960">
    <property type="component" value="Unassembled WGS sequence"/>
</dbReference>
<keyword evidence="1" id="KW-1133">Transmembrane helix</keyword>
<gene>
    <name evidence="3" type="ORF">SAMN05660991_00689</name>
</gene>
<dbReference type="AlphaFoldDB" id="A0A1H8QMC5"/>
<proteinExistence type="predicted"/>
<dbReference type="STRING" id="673521.SAMN05660991_00689"/>
<feature type="transmembrane region" description="Helical" evidence="1">
    <location>
        <begin position="37"/>
        <end position="58"/>
    </location>
</feature>
<dbReference type="OrthoDB" id="3291654at2"/>
<keyword evidence="3" id="KW-0378">Hydrolase</keyword>
<reference evidence="4" key="1">
    <citation type="submission" date="2016-10" db="EMBL/GenBank/DDBJ databases">
        <authorList>
            <person name="Varghese N."/>
            <person name="Submissions S."/>
        </authorList>
    </citation>
    <scope>NUCLEOTIDE SEQUENCE [LARGE SCALE GENOMIC DNA]</scope>
    <source>
        <strain evidence="4">DSM 45413</strain>
    </source>
</reference>
<feature type="transmembrane region" description="Helical" evidence="1">
    <location>
        <begin position="70"/>
        <end position="94"/>
    </location>
</feature>
<feature type="transmembrane region" description="Helical" evidence="1">
    <location>
        <begin position="170"/>
        <end position="190"/>
    </location>
</feature>
<dbReference type="EMBL" id="FOEE01000002">
    <property type="protein sequence ID" value="SEO55370.1"/>
    <property type="molecule type" value="Genomic_DNA"/>
</dbReference>
<accession>A0A1H8QMC5</accession>
<dbReference type="GO" id="GO:0006508">
    <property type="term" value="P:proteolysis"/>
    <property type="evidence" value="ECO:0007669"/>
    <property type="project" value="UniProtKB-KW"/>
</dbReference>
<dbReference type="InterPro" id="IPR015837">
    <property type="entry name" value="UCP026622_CAAX_protease"/>
</dbReference>
<dbReference type="RefSeq" id="WP_091940227.1">
    <property type="nucleotide sequence ID" value="NZ_FOEE01000002.1"/>
</dbReference>
<evidence type="ECO:0000313" key="4">
    <source>
        <dbReference type="Proteomes" id="UP000198960"/>
    </source>
</evidence>
<keyword evidence="1" id="KW-0812">Transmembrane</keyword>
<feature type="transmembrane region" description="Helical" evidence="1">
    <location>
        <begin position="197"/>
        <end position="219"/>
    </location>
</feature>
<organism evidence="3 4">
    <name type="scientific">Trujillonella endophytica</name>
    <dbReference type="NCBI Taxonomy" id="673521"/>
    <lineage>
        <taxon>Bacteria</taxon>
        <taxon>Bacillati</taxon>
        <taxon>Actinomycetota</taxon>
        <taxon>Actinomycetes</taxon>
        <taxon>Geodermatophilales</taxon>
        <taxon>Geodermatophilaceae</taxon>
        <taxon>Trujillonella</taxon>
    </lineage>
</organism>
<keyword evidence="3" id="KW-0645">Protease</keyword>
<feature type="transmembrane region" description="Helical" evidence="1">
    <location>
        <begin position="145"/>
        <end position="164"/>
    </location>
</feature>
<dbReference type="PIRSF" id="PIRSF026622">
    <property type="entry name" value="Proteas_026622"/>
    <property type="match status" value="1"/>
</dbReference>
<dbReference type="GO" id="GO:0080120">
    <property type="term" value="P:CAAX-box protein maturation"/>
    <property type="evidence" value="ECO:0007669"/>
    <property type="project" value="UniProtKB-ARBA"/>
</dbReference>